<comment type="caution">
    <text evidence="2">The sequence shown here is derived from an EMBL/GenBank/DDBJ whole genome shotgun (WGS) entry which is preliminary data.</text>
</comment>
<sequence length="184" mass="20188">MAEKSSSPTPTIMMLIGYLEASIIACLVMSISVMMPSIQIELMRYHAGRRNTSPETQGGKHFVTIVILNDLATSSDGRGVLIVEKARSEMMQRTRVLRIAIGGGEIDGHREIHRRTALDVIQEVFGGQLNVSHLLIGTQLLRRNKNMTRSSTGRILEDSRELMTTGGHNLAQCGLTTAQKIMSG</sequence>
<keyword evidence="1" id="KW-0472">Membrane</keyword>
<keyword evidence="1" id="KW-1133">Transmembrane helix</keyword>
<keyword evidence="3" id="KW-1185">Reference proteome</keyword>
<feature type="transmembrane region" description="Helical" evidence="1">
    <location>
        <begin position="12"/>
        <end position="35"/>
    </location>
</feature>
<dbReference type="Proteomes" id="UP000318571">
    <property type="component" value="Chromosome 9"/>
</dbReference>
<reference evidence="2 3" key="1">
    <citation type="journal article" date="2018" name="Nat. Ecol. Evol.">
        <title>Genomic signatures of mitonuclear coevolution across populations of Tigriopus californicus.</title>
        <authorList>
            <person name="Barreto F.S."/>
            <person name="Watson E.T."/>
            <person name="Lima T.G."/>
            <person name="Willett C.S."/>
            <person name="Edmands S."/>
            <person name="Li W."/>
            <person name="Burton R.S."/>
        </authorList>
    </citation>
    <scope>NUCLEOTIDE SEQUENCE [LARGE SCALE GENOMIC DNA]</scope>
    <source>
        <strain evidence="2 3">San Diego</strain>
    </source>
</reference>
<dbReference type="EMBL" id="VCGU01000009">
    <property type="protein sequence ID" value="TRY70507.1"/>
    <property type="molecule type" value="Genomic_DNA"/>
</dbReference>
<organism evidence="2 3">
    <name type="scientific">Tigriopus californicus</name>
    <name type="common">Marine copepod</name>
    <dbReference type="NCBI Taxonomy" id="6832"/>
    <lineage>
        <taxon>Eukaryota</taxon>
        <taxon>Metazoa</taxon>
        <taxon>Ecdysozoa</taxon>
        <taxon>Arthropoda</taxon>
        <taxon>Crustacea</taxon>
        <taxon>Multicrustacea</taxon>
        <taxon>Hexanauplia</taxon>
        <taxon>Copepoda</taxon>
        <taxon>Harpacticoida</taxon>
        <taxon>Harpacticidae</taxon>
        <taxon>Tigriopus</taxon>
    </lineage>
</organism>
<evidence type="ECO:0000256" key="1">
    <source>
        <dbReference type="SAM" id="Phobius"/>
    </source>
</evidence>
<keyword evidence="1" id="KW-0812">Transmembrane</keyword>
<dbReference type="AlphaFoldDB" id="A0A553NYJ6"/>
<name>A0A553NYJ6_TIGCA</name>
<protein>
    <submittedName>
        <fullName evidence="2">Uncharacterized protein</fullName>
    </submittedName>
</protein>
<proteinExistence type="predicted"/>
<evidence type="ECO:0000313" key="3">
    <source>
        <dbReference type="Proteomes" id="UP000318571"/>
    </source>
</evidence>
<gene>
    <name evidence="2" type="ORF">TCAL_16441</name>
</gene>
<evidence type="ECO:0000313" key="2">
    <source>
        <dbReference type="EMBL" id="TRY70507.1"/>
    </source>
</evidence>
<accession>A0A553NYJ6</accession>